<dbReference type="Proteomes" id="UP000324222">
    <property type="component" value="Unassembled WGS sequence"/>
</dbReference>
<dbReference type="EMBL" id="VSRR010120823">
    <property type="protein sequence ID" value="MPC99986.1"/>
    <property type="molecule type" value="Genomic_DNA"/>
</dbReference>
<gene>
    <name evidence="2" type="ORF">E2C01_095433</name>
</gene>
<accession>A0A5B7K065</accession>
<proteinExistence type="predicted"/>
<dbReference type="AlphaFoldDB" id="A0A5B7K065"/>
<evidence type="ECO:0000256" key="1">
    <source>
        <dbReference type="SAM" id="MobiDB-lite"/>
    </source>
</evidence>
<feature type="region of interest" description="Disordered" evidence="1">
    <location>
        <begin position="116"/>
        <end position="155"/>
    </location>
</feature>
<feature type="compositionally biased region" description="Basic residues" evidence="1">
    <location>
        <begin position="116"/>
        <end position="128"/>
    </location>
</feature>
<sequence length="155" mass="17492">MAAAAAAARTAPRVAVRRDGEETLFRNGMLRCWGAGMLGSDHHQRRRRHHHLHFSVRGGRPAPRNYYYDYYVLAATEGVFFPLTPACRPFLPSEVHLYQGSDVTTHSLPHAATHLDRHHRHRHRHRHTVTCPSHTPGSLHPEPSPKQEGGALINT</sequence>
<keyword evidence="3" id="KW-1185">Reference proteome</keyword>
<reference evidence="2 3" key="1">
    <citation type="submission" date="2019-05" db="EMBL/GenBank/DDBJ databases">
        <title>Another draft genome of Portunus trituberculatus and its Hox gene families provides insights of decapod evolution.</title>
        <authorList>
            <person name="Jeong J.-H."/>
            <person name="Song I."/>
            <person name="Kim S."/>
            <person name="Choi T."/>
            <person name="Kim D."/>
            <person name="Ryu S."/>
            <person name="Kim W."/>
        </authorList>
    </citation>
    <scope>NUCLEOTIDE SEQUENCE [LARGE SCALE GENOMIC DNA]</scope>
    <source>
        <tissue evidence="2">Muscle</tissue>
    </source>
</reference>
<comment type="caution">
    <text evidence="2">The sequence shown here is derived from an EMBL/GenBank/DDBJ whole genome shotgun (WGS) entry which is preliminary data.</text>
</comment>
<evidence type="ECO:0000313" key="3">
    <source>
        <dbReference type="Proteomes" id="UP000324222"/>
    </source>
</evidence>
<organism evidence="2 3">
    <name type="scientific">Portunus trituberculatus</name>
    <name type="common">Swimming crab</name>
    <name type="synonym">Neptunus trituberculatus</name>
    <dbReference type="NCBI Taxonomy" id="210409"/>
    <lineage>
        <taxon>Eukaryota</taxon>
        <taxon>Metazoa</taxon>
        <taxon>Ecdysozoa</taxon>
        <taxon>Arthropoda</taxon>
        <taxon>Crustacea</taxon>
        <taxon>Multicrustacea</taxon>
        <taxon>Malacostraca</taxon>
        <taxon>Eumalacostraca</taxon>
        <taxon>Eucarida</taxon>
        <taxon>Decapoda</taxon>
        <taxon>Pleocyemata</taxon>
        <taxon>Brachyura</taxon>
        <taxon>Eubrachyura</taxon>
        <taxon>Portunoidea</taxon>
        <taxon>Portunidae</taxon>
        <taxon>Portuninae</taxon>
        <taxon>Portunus</taxon>
    </lineage>
</organism>
<evidence type="ECO:0000313" key="2">
    <source>
        <dbReference type="EMBL" id="MPC99986.1"/>
    </source>
</evidence>
<name>A0A5B7K065_PORTR</name>
<protein>
    <submittedName>
        <fullName evidence="2">Uncharacterized protein</fullName>
    </submittedName>
</protein>